<feature type="non-terminal residue" evidence="4">
    <location>
        <position position="92"/>
    </location>
</feature>
<name>A0A8S4QC65_OWEFU</name>
<accession>A0A8S4QC65</accession>
<proteinExistence type="inferred from homology"/>
<evidence type="ECO:0000256" key="2">
    <source>
        <dbReference type="ARBA" id="ARBA00022598"/>
    </source>
</evidence>
<comment type="similarity">
    <text evidence="1">Belongs to the ATP-dependent AMP-binding enzyme family.</text>
</comment>
<dbReference type="OrthoDB" id="6434370at2759"/>
<dbReference type="PANTHER" id="PTHR43201:SF5">
    <property type="entry name" value="MEDIUM-CHAIN ACYL-COA LIGASE ACSF2, MITOCHONDRIAL"/>
    <property type="match status" value="1"/>
</dbReference>
<gene>
    <name evidence="4" type="ORF">OFUS_LOCUS26863</name>
</gene>
<dbReference type="GO" id="GO:0031956">
    <property type="term" value="F:medium-chain fatty acid-CoA ligase activity"/>
    <property type="evidence" value="ECO:0007669"/>
    <property type="project" value="TreeGrafter"/>
</dbReference>
<sequence length="92" mass="10233">MDSDGYVSMVGRIKDQICTVNTDKVYAAEVEAIIMKHPSIEDVAVVGVVDPGGRGEEICAMVKIKQNLNLTTEEIYKFLADNDWENFQTPSH</sequence>
<evidence type="ECO:0000259" key="3">
    <source>
        <dbReference type="Pfam" id="PF13193"/>
    </source>
</evidence>
<dbReference type="Pfam" id="PF13193">
    <property type="entry name" value="AMP-binding_C"/>
    <property type="match status" value="1"/>
</dbReference>
<dbReference type="PANTHER" id="PTHR43201">
    <property type="entry name" value="ACYL-COA SYNTHETASE"/>
    <property type="match status" value="1"/>
</dbReference>
<evidence type="ECO:0000256" key="1">
    <source>
        <dbReference type="ARBA" id="ARBA00006432"/>
    </source>
</evidence>
<comment type="caution">
    <text evidence="4">The sequence shown here is derived from an EMBL/GenBank/DDBJ whole genome shotgun (WGS) entry which is preliminary data.</text>
</comment>
<dbReference type="InterPro" id="IPR045851">
    <property type="entry name" value="AMP-bd_C_sf"/>
</dbReference>
<dbReference type="Gene3D" id="3.30.300.30">
    <property type="match status" value="1"/>
</dbReference>
<keyword evidence="5" id="KW-1185">Reference proteome</keyword>
<dbReference type="InterPro" id="IPR025110">
    <property type="entry name" value="AMP-bd_C"/>
</dbReference>
<dbReference type="EMBL" id="CAIIXF020000374">
    <property type="protein sequence ID" value="CAH1803252.1"/>
    <property type="molecule type" value="Genomic_DNA"/>
</dbReference>
<dbReference type="AlphaFoldDB" id="A0A8S4QC65"/>
<reference evidence="4" key="1">
    <citation type="submission" date="2022-03" db="EMBL/GenBank/DDBJ databases">
        <authorList>
            <person name="Martin C."/>
        </authorList>
    </citation>
    <scope>NUCLEOTIDE SEQUENCE</scope>
</reference>
<evidence type="ECO:0000313" key="4">
    <source>
        <dbReference type="EMBL" id="CAH1803252.1"/>
    </source>
</evidence>
<dbReference type="GO" id="GO:0006631">
    <property type="term" value="P:fatty acid metabolic process"/>
    <property type="evidence" value="ECO:0007669"/>
    <property type="project" value="TreeGrafter"/>
</dbReference>
<organism evidence="4 5">
    <name type="scientific">Owenia fusiformis</name>
    <name type="common">Polychaete worm</name>
    <dbReference type="NCBI Taxonomy" id="6347"/>
    <lineage>
        <taxon>Eukaryota</taxon>
        <taxon>Metazoa</taxon>
        <taxon>Spiralia</taxon>
        <taxon>Lophotrochozoa</taxon>
        <taxon>Annelida</taxon>
        <taxon>Polychaeta</taxon>
        <taxon>Sedentaria</taxon>
        <taxon>Canalipalpata</taxon>
        <taxon>Sabellida</taxon>
        <taxon>Oweniida</taxon>
        <taxon>Oweniidae</taxon>
        <taxon>Owenia</taxon>
    </lineage>
</organism>
<dbReference type="SUPFAM" id="SSF56801">
    <property type="entry name" value="Acetyl-CoA synthetase-like"/>
    <property type="match status" value="1"/>
</dbReference>
<keyword evidence="2" id="KW-0436">Ligase</keyword>
<protein>
    <recommendedName>
        <fullName evidence="3">AMP-binding enzyme C-terminal domain-containing protein</fullName>
    </recommendedName>
</protein>
<evidence type="ECO:0000313" key="5">
    <source>
        <dbReference type="Proteomes" id="UP000749559"/>
    </source>
</evidence>
<feature type="domain" description="AMP-binding enzyme C-terminal" evidence="3">
    <location>
        <begin position="29"/>
        <end position="81"/>
    </location>
</feature>
<dbReference type="Proteomes" id="UP000749559">
    <property type="component" value="Unassembled WGS sequence"/>
</dbReference>